<gene>
    <name evidence="1" type="ordered locus">MycrhN_5426</name>
</gene>
<dbReference type="PATRIC" id="fig|710685.3.peg.5451"/>
<evidence type="ECO:0000313" key="2">
    <source>
        <dbReference type="Proteomes" id="UP000005442"/>
    </source>
</evidence>
<name>G8RIJ3_MYCRN</name>
<reference evidence="1 2" key="1">
    <citation type="submission" date="2011-12" db="EMBL/GenBank/DDBJ databases">
        <title>Complete sequence of Mycobacterium rhodesiae NBB3.</title>
        <authorList>
            <consortium name="US DOE Joint Genome Institute"/>
            <person name="Lucas S."/>
            <person name="Han J."/>
            <person name="Lapidus A."/>
            <person name="Cheng J.-F."/>
            <person name="Goodwin L."/>
            <person name="Pitluck S."/>
            <person name="Peters L."/>
            <person name="Mikhailova N."/>
            <person name="Gu W."/>
            <person name="Detter J.C."/>
            <person name="Han C."/>
            <person name="Tapia R."/>
            <person name="Land M."/>
            <person name="Hauser L."/>
            <person name="Kyrpides N."/>
            <person name="Ivanova N."/>
            <person name="Pagani I."/>
            <person name="Mattes T."/>
            <person name="Holmes A."/>
            <person name="Rutledge P."/>
            <person name="Paulsen I."/>
            <person name="Coleman N."/>
            <person name="Woyke T."/>
        </authorList>
    </citation>
    <scope>NUCLEOTIDE SEQUENCE [LARGE SCALE GENOMIC DNA]</scope>
    <source>
        <strain evidence="1 2">NBB3</strain>
    </source>
</reference>
<accession>G8RIJ3</accession>
<organism evidence="1 2">
    <name type="scientific">Mycolicibacterium rhodesiae (strain NBB3)</name>
    <name type="common">Mycobacterium rhodesiae</name>
    <dbReference type="NCBI Taxonomy" id="710685"/>
    <lineage>
        <taxon>Bacteria</taxon>
        <taxon>Bacillati</taxon>
        <taxon>Actinomycetota</taxon>
        <taxon>Actinomycetes</taxon>
        <taxon>Mycobacteriales</taxon>
        <taxon>Mycobacteriaceae</taxon>
        <taxon>Mycolicibacterium</taxon>
    </lineage>
</organism>
<dbReference type="STRING" id="710685.MycrhN_5426"/>
<dbReference type="KEGG" id="mrh:MycrhN_5426"/>
<keyword evidence="2" id="KW-1185">Reference proteome</keyword>
<protein>
    <submittedName>
        <fullName evidence="1">Uncharacterized protein</fullName>
    </submittedName>
</protein>
<dbReference type="EMBL" id="CP003169">
    <property type="protein sequence ID" value="AEV75900.1"/>
    <property type="molecule type" value="Genomic_DNA"/>
</dbReference>
<proteinExistence type="predicted"/>
<dbReference type="HOGENOM" id="CLU_2917716_0_0_11"/>
<dbReference type="AlphaFoldDB" id="G8RIJ3"/>
<evidence type="ECO:0000313" key="1">
    <source>
        <dbReference type="EMBL" id="AEV75900.1"/>
    </source>
</evidence>
<sequence length="61" mass="7006">MLEDEAIAWQPQSHLTFRLNATSVDTALLAKLVAKHLMNSKYRQYLSKLRKCTAMRVDVSI</sequence>
<dbReference type="Proteomes" id="UP000005442">
    <property type="component" value="Chromosome"/>
</dbReference>